<evidence type="ECO:0000256" key="10">
    <source>
        <dbReference type="ARBA" id="ARBA00022989"/>
    </source>
</evidence>
<dbReference type="AlphaFoldDB" id="A0AAW2RKE3"/>
<comment type="function">
    <text evidence="1">Possible role could be the docking of the LHC I antenna complex to the core complex.</text>
</comment>
<dbReference type="Gene3D" id="1.20.5.220">
    <property type="match status" value="1"/>
</dbReference>
<gene>
    <name evidence="14" type="ORF">Sangu_0109800</name>
</gene>
<evidence type="ECO:0000256" key="3">
    <source>
        <dbReference type="ARBA" id="ARBA00010155"/>
    </source>
</evidence>
<dbReference type="PANTHER" id="PTHR34787">
    <property type="entry name" value="PHOTOSYSTEM I REACTION CENTER SUBUNIT VI-2, CHLOROPLASTIC"/>
    <property type="match status" value="1"/>
</dbReference>
<evidence type="ECO:0000256" key="13">
    <source>
        <dbReference type="RuleBase" id="RU369105"/>
    </source>
</evidence>
<keyword evidence="10" id="KW-1133">Transmembrane helix</keyword>
<evidence type="ECO:0000256" key="6">
    <source>
        <dbReference type="ARBA" id="ARBA00022640"/>
    </source>
</evidence>
<protein>
    <recommendedName>
        <fullName evidence="13">Photosystem I reaction center subunit VI</fullName>
        <shortName evidence="13">PSI-H</shortName>
    </recommendedName>
</protein>
<keyword evidence="9" id="KW-0809">Transit peptide</keyword>
<proteinExistence type="inferred from homology"/>
<dbReference type="EMBL" id="JACGWK010000001">
    <property type="protein sequence ID" value="KAL0380455.1"/>
    <property type="molecule type" value="Genomic_DNA"/>
</dbReference>
<keyword evidence="6 13" id="KW-0934">Plastid</keyword>
<evidence type="ECO:0000256" key="11">
    <source>
        <dbReference type="ARBA" id="ARBA00023078"/>
    </source>
</evidence>
<sequence>MASITTFAAAHPSALKGLAGSSLAGTKLHLKPSRVSSKATNYRAGAVVAKYGDKSVYFDLEDIGNTTGQWDLYGSDAPSPYNPLQSKFFETFAAPFTKRGLLLKFLILGGGSTLAYVSSQATGDVLPIVKGPQLPPKPGPRGKI</sequence>
<organism evidence="14">
    <name type="scientific">Sesamum angustifolium</name>
    <dbReference type="NCBI Taxonomy" id="2727405"/>
    <lineage>
        <taxon>Eukaryota</taxon>
        <taxon>Viridiplantae</taxon>
        <taxon>Streptophyta</taxon>
        <taxon>Embryophyta</taxon>
        <taxon>Tracheophyta</taxon>
        <taxon>Spermatophyta</taxon>
        <taxon>Magnoliopsida</taxon>
        <taxon>eudicotyledons</taxon>
        <taxon>Gunneridae</taxon>
        <taxon>Pentapetalae</taxon>
        <taxon>asterids</taxon>
        <taxon>lamiids</taxon>
        <taxon>Lamiales</taxon>
        <taxon>Pedaliaceae</taxon>
        <taxon>Sesamum</taxon>
    </lineage>
</organism>
<keyword evidence="5 13" id="KW-0602">Photosynthesis</keyword>
<dbReference type="GO" id="GO:0015979">
    <property type="term" value="P:photosynthesis"/>
    <property type="evidence" value="ECO:0007669"/>
    <property type="project" value="UniProtKB-UniRule"/>
</dbReference>
<name>A0AAW2RKE3_9LAMI</name>
<comment type="function">
    <text evidence="13">Docking of the LHC I antenna complex to the core complex.</text>
</comment>
<accession>A0AAW2RKE3</accession>
<evidence type="ECO:0000256" key="2">
    <source>
        <dbReference type="ARBA" id="ARBA00004581"/>
    </source>
</evidence>
<evidence type="ECO:0000256" key="5">
    <source>
        <dbReference type="ARBA" id="ARBA00022531"/>
    </source>
</evidence>
<evidence type="ECO:0000313" key="14">
    <source>
        <dbReference type="EMBL" id="KAL0380455.1"/>
    </source>
</evidence>
<comment type="caution">
    <text evidence="14">The sequence shown here is derived from an EMBL/GenBank/DDBJ whole genome shotgun (WGS) entry which is preliminary data.</text>
</comment>
<dbReference type="GO" id="GO:0009535">
    <property type="term" value="C:chloroplast thylakoid membrane"/>
    <property type="evidence" value="ECO:0007669"/>
    <property type="project" value="UniProtKB-SubCell"/>
</dbReference>
<reference evidence="14" key="2">
    <citation type="journal article" date="2024" name="Plant">
        <title>Genomic evolution and insights into agronomic trait innovations of Sesamum species.</title>
        <authorList>
            <person name="Miao H."/>
            <person name="Wang L."/>
            <person name="Qu L."/>
            <person name="Liu H."/>
            <person name="Sun Y."/>
            <person name="Le M."/>
            <person name="Wang Q."/>
            <person name="Wei S."/>
            <person name="Zheng Y."/>
            <person name="Lin W."/>
            <person name="Duan Y."/>
            <person name="Cao H."/>
            <person name="Xiong S."/>
            <person name="Wang X."/>
            <person name="Wei L."/>
            <person name="Li C."/>
            <person name="Ma Q."/>
            <person name="Ju M."/>
            <person name="Zhao R."/>
            <person name="Li G."/>
            <person name="Mu C."/>
            <person name="Tian Q."/>
            <person name="Mei H."/>
            <person name="Zhang T."/>
            <person name="Gao T."/>
            <person name="Zhang H."/>
        </authorList>
    </citation>
    <scope>NUCLEOTIDE SEQUENCE</scope>
    <source>
        <strain evidence="14">G01</strain>
    </source>
</reference>
<keyword evidence="8 13" id="KW-0603">Photosystem I</keyword>
<reference evidence="14" key="1">
    <citation type="submission" date="2020-06" db="EMBL/GenBank/DDBJ databases">
        <authorList>
            <person name="Li T."/>
            <person name="Hu X."/>
            <person name="Zhang T."/>
            <person name="Song X."/>
            <person name="Zhang H."/>
            <person name="Dai N."/>
            <person name="Sheng W."/>
            <person name="Hou X."/>
            <person name="Wei L."/>
        </authorList>
    </citation>
    <scope>NUCLEOTIDE SEQUENCE</scope>
    <source>
        <strain evidence="14">G01</strain>
        <tissue evidence="14">Leaf</tissue>
    </source>
</reference>
<evidence type="ECO:0000256" key="8">
    <source>
        <dbReference type="ARBA" id="ARBA00022836"/>
    </source>
</evidence>
<evidence type="ECO:0000256" key="9">
    <source>
        <dbReference type="ARBA" id="ARBA00022946"/>
    </source>
</evidence>
<dbReference type="FunFam" id="1.20.5.220:FF:000003">
    <property type="entry name" value="Photosystem I reaction center subunit VI"/>
    <property type="match status" value="1"/>
</dbReference>
<dbReference type="Pfam" id="PF03244">
    <property type="entry name" value="PSI_PsaH"/>
    <property type="match status" value="1"/>
</dbReference>
<comment type="subcellular location">
    <subcellularLocation>
        <location evidence="2 13">Plastid</location>
        <location evidence="2 13">Chloroplast thylakoid membrane</location>
        <topology evidence="2 13">Single-pass membrane protein</topology>
    </subcellularLocation>
</comment>
<dbReference type="GO" id="GO:0009538">
    <property type="term" value="C:photosystem I reaction center"/>
    <property type="evidence" value="ECO:0007669"/>
    <property type="project" value="UniProtKB-UniRule"/>
</dbReference>
<keyword evidence="7" id="KW-0812">Transmembrane</keyword>
<dbReference type="PANTHER" id="PTHR34787:SF1">
    <property type="entry name" value="PHOTOSYSTEM I REACTION CENTER SUBUNIT VI-2, CHLOROPLASTIC"/>
    <property type="match status" value="1"/>
</dbReference>
<dbReference type="InterPro" id="IPR004928">
    <property type="entry name" value="PSI_PsaH"/>
</dbReference>
<keyword evidence="12" id="KW-0472">Membrane</keyword>
<keyword evidence="11 13" id="KW-0793">Thylakoid</keyword>
<evidence type="ECO:0000256" key="12">
    <source>
        <dbReference type="ARBA" id="ARBA00023136"/>
    </source>
</evidence>
<evidence type="ECO:0000256" key="1">
    <source>
        <dbReference type="ARBA" id="ARBA00002502"/>
    </source>
</evidence>
<evidence type="ECO:0000256" key="4">
    <source>
        <dbReference type="ARBA" id="ARBA00022528"/>
    </source>
</evidence>
<comment type="similarity">
    <text evidence="3 13">Belongs to the psaH family.</text>
</comment>
<evidence type="ECO:0000256" key="7">
    <source>
        <dbReference type="ARBA" id="ARBA00022692"/>
    </source>
</evidence>
<keyword evidence="4 13" id="KW-0150">Chloroplast</keyword>